<accession>A2FEY1</accession>
<dbReference type="RefSeq" id="XP_001309465.1">
    <property type="nucleotide sequence ID" value="XM_001309464.1"/>
</dbReference>
<dbReference type="VEuPathDB" id="TrichDB:TVAG_256750"/>
<gene>
    <name evidence="2" type="ORF">TVAG_256750</name>
</gene>
<reference evidence="2" key="1">
    <citation type="submission" date="2006-10" db="EMBL/GenBank/DDBJ databases">
        <authorList>
            <person name="Amadeo P."/>
            <person name="Zhao Q."/>
            <person name="Wortman J."/>
            <person name="Fraser-Liggett C."/>
            <person name="Carlton J."/>
        </authorList>
    </citation>
    <scope>NUCLEOTIDE SEQUENCE</scope>
    <source>
        <strain evidence="2">G3</strain>
    </source>
</reference>
<dbReference type="InParanoid" id="A2FEY1"/>
<feature type="coiled-coil region" evidence="1">
    <location>
        <begin position="6"/>
        <end position="33"/>
    </location>
</feature>
<proteinExistence type="predicted"/>
<dbReference type="EMBL" id="DS113754">
    <property type="protein sequence ID" value="EAX96535.1"/>
    <property type="molecule type" value="Genomic_DNA"/>
</dbReference>
<sequence length="360" mass="41515">MSDVSLSDLETLLKSTQGKVEKLEEHISDLSNKFPVDINFRISRIRKLISQAEHRKSFLDDFEEPPALPEVNDQEYIKTSLDKVYNELITSFQDIDKYQTKCIEKFVREHPGPYYIPRPKKSNFPIERYKELKSQLQIEKEEVNKRISQLNEKLSRVASNNDSNFSATIKQMNKDIDNQSNEMRELMELQSTLKLSLLDAISKIERTNTNDKIDPNEDKLRRINMEALASYRKQDAKLDMTYSTLNTVSLSITNEINDINSIMKSISIREESIKSVLDTYSPIVEKASIKCGQIQNSIEESTTNIENIKKNMSQSQTNEMLGELTQKCQNCSDESKAAISEAKDIVKQTVDEFDKNNYPI</sequence>
<evidence type="ECO:0000256" key="1">
    <source>
        <dbReference type="SAM" id="Coils"/>
    </source>
</evidence>
<protein>
    <submittedName>
        <fullName evidence="2">Uncharacterized protein</fullName>
    </submittedName>
</protein>
<keyword evidence="1" id="KW-0175">Coiled coil</keyword>
<evidence type="ECO:0000313" key="2">
    <source>
        <dbReference type="EMBL" id="EAX96535.1"/>
    </source>
</evidence>
<dbReference type="Proteomes" id="UP000001542">
    <property type="component" value="Unassembled WGS sequence"/>
</dbReference>
<keyword evidence="3" id="KW-1185">Reference proteome</keyword>
<reference evidence="2" key="2">
    <citation type="journal article" date="2007" name="Science">
        <title>Draft genome sequence of the sexually transmitted pathogen Trichomonas vaginalis.</title>
        <authorList>
            <person name="Carlton J.M."/>
            <person name="Hirt R.P."/>
            <person name="Silva J.C."/>
            <person name="Delcher A.L."/>
            <person name="Schatz M."/>
            <person name="Zhao Q."/>
            <person name="Wortman J.R."/>
            <person name="Bidwell S.L."/>
            <person name="Alsmark U.C.M."/>
            <person name="Besteiro S."/>
            <person name="Sicheritz-Ponten T."/>
            <person name="Noel C.J."/>
            <person name="Dacks J.B."/>
            <person name="Foster P.G."/>
            <person name="Simillion C."/>
            <person name="Van de Peer Y."/>
            <person name="Miranda-Saavedra D."/>
            <person name="Barton G.J."/>
            <person name="Westrop G.D."/>
            <person name="Mueller S."/>
            <person name="Dessi D."/>
            <person name="Fiori P.L."/>
            <person name="Ren Q."/>
            <person name="Paulsen I."/>
            <person name="Zhang H."/>
            <person name="Bastida-Corcuera F.D."/>
            <person name="Simoes-Barbosa A."/>
            <person name="Brown M.T."/>
            <person name="Hayes R.D."/>
            <person name="Mukherjee M."/>
            <person name="Okumura C.Y."/>
            <person name="Schneider R."/>
            <person name="Smith A.J."/>
            <person name="Vanacova S."/>
            <person name="Villalvazo M."/>
            <person name="Haas B.J."/>
            <person name="Pertea M."/>
            <person name="Feldblyum T.V."/>
            <person name="Utterback T.R."/>
            <person name="Shu C.L."/>
            <person name="Osoegawa K."/>
            <person name="de Jong P.J."/>
            <person name="Hrdy I."/>
            <person name="Horvathova L."/>
            <person name="Zubacova Z."/>
            <person name="Dolezal P."/>
            <person name="Malik S.B."/>
            <person name="Logsdon J.M. Jr."/>
            <person name="Henze K."/>
            <person name="Gupta A."/>
            <person name="Wang C.C."/>
            <person name="Dunne R.L."/>
            <person name="Upcroft J.A."/>
            <person name="Upcroft P."/>
            <person name="White O."/>
            <person name="Salzberg S.L."/>
            <person name="Tang P."/>
            <person name="Chiu C.-H."/>
            <person name="Lee Y.-S."/>
            <person name="Embley T.M."/>
            <person name="Coombs G.H."/>
            <person name="Mottram J.C."/>
            <person name="Tachezy J."/>
            <person name="Fraser-Liggett C.M."/>
            <person name="Johnson P.J."/>
        </authorList>
    </citation>
    <scope>NUCLEOTIDE SEQUENCE [LARGE SCALE GENOMIC DNA]</scope>
    <source>
        <strain evidence="2">G3</strain>
    </source>
</reference>
<feature type="coiled-coil region" evidence="1">
    <location>
        <begin position="126"/>
        <end position="189"/>
    </location>
</feature>
<name>A2FEY1_TRIV3</name>
<evidence type="ECO:0000313" key="3">
    <source>
        <dbReference type="Proteomes" id="UP000001542"/>
    </source>
</evidence>
<dbReference type="KEGG" id="tva:4754308"/>
<organism evidence="2 3">
    <name type="scientific">Trichomonas vaginalis (strain ATCC PRA-98 / G3)</name>
    <dbReference type="NCBI Taxonomy" id="412133"/>
    <lineage>
        <taxon>Eukaryota</taxon>
        <taxon>Metamonada</taxon>
        <taxon>Parabasalia</taxon>
        <taxon>Trichomonadida</taxon>
        <taxon>Trichomonadidae</taxon>
        <taxon>Trichomonas</taxon>
    </lineage>
</organism>
<dbReference type="AlphaFoldDB" id="A2FEY1"/>
<dbReference type="VEuPathDB" id="TrichDB:TVAGG3_0046910"/>